<accession>A0ABU7RBY3</accession>
<gene>
    <name evidence="5" type="ORF">VXJ25_08975</name>
</gene>
<evidence type="ECO:0000313" key="5">
    <source>
        <dbReference type="EMBL" id="MEE6148110.1"/>
    </source>
</evidence>
<dbReference type="SMART" id="SM00458">
    <property type="entry name" value="RICIN"/>
    <property type="match status" value="4"/>
</dbReference>
<reference evidence="5 6" key="1">
    <citation type="submission" date="2024-01" db="EMBL/GenBank/DDBJ databases">
        <title>Description of Olsenella sp. nov., isolated from pig feces.</title>
        <authorList>
            <person name="Chang Y.-H."/>
        </authorList>
    </citation>
    <scope>NUCLEOTIDE SEQUENCE [LARGE SCALE GENOMIC DNA]</scope>
    <source>
        <strain evidence="5 6">YH-ols2223</strain>
    </source>
</reference>
<dbReference type="InterPro" id="IPR002053">
    <property type="entry name" value="Glyco_hydro_25"/>
</dbReference>
<dbReference type="InterPro" id="IPR006311">
    <property type="entry name" value="TAT_signal"/>
</dbReference>
<keyword evidence="6" id="KW-1185">Reference proteome</keyword>
<dbReference type="Gene3D" id="2.80.10.50">
    <property type="match status" value="7"/>
</dbReference>
<dbReference type="PROSITE" id="PS51318">
    <property type="entry name" value="TAT"/>
    <property type="match status" value="1"/>
</dbReference>
<dbReference type="Proteomes" id="UP001332931">
    <property type="component" value="Unassembled WGS sequence"/>
</dbReference>
<evidence type="ECO:0000259" key="4">
    <source>
        <dbReference type="SMART" id="SM00458"/>
    </source>
</evidence>
<dbReference type="EMBL" id="JAZGJQ010000013">
    <property type="protein sequence ID" value="MEE6148110.1"/>
    <property type="molecule type" value="Genomic_DNA"/>
</dbReference>
<feature type="region of interest" description="Disordered" evidence="2">
    <location>
        <begin position="32"/>
        <end position="121"/>
    </location>
</feature>
<dbReference type="Pfam" id="PF01183">
    <property type="entry name" value="Glyco_hydro_25"/>
    <property type="match status" value="1"/>
</dbReference>
<evidence type="ECO:0000256" key="3">
    <source>
        <dbReference type="SAM" id="SignalP"/>
    </source>
</evidence>
<feature type="domain" description="Ricin B lectin" evidence="4">
    <location>
        <begin position="456"/>
        <end position="594"/>
    </location>
</feature>
<dbReference type="RefSeq" id="WP_330958877.1">
    <property type="nucleotide sequence ID" value="NZ_JAZGJQ010000013.1"/>
</dbReference>
<dbReference type="PROSITE" id="PS51904">
    <property type="entry name" value="GLYCOSYL_HYDROL_F25_2"/>
    <property type="match status" value="1"/>
</dbReference>
<dbReference type="PANTHER" id="PTHR34135:SF2">
    <property type="entry name" value="LYSOZYME"/>
    <property type="match status" value="1"/>
</dbReference>
<feature type="domain" description="Ricin B lectin" evidence="4">
    <location>
        <begin position="309"/>
        <end position="448"/>
    </location>
</feature>
<dbReference type="PROSITE" id="PS50231">
    <property type="entry name" value="RICIN_B_LECTIN"/>
    <property type="match status" value="3"/>
</dbReference>
<dbReference type="Pfam" id="PF14200">
    <property type="entry name" value="RicinB_lectin_2"/>
    <property type="match status" value="4"/>
</dbReference>
<feature type="domain" description="Ricin B lectin" evidence="4">
    <location>
        <begin position="157"/>
        <end position="301"/>
    </location>
</feature>
<dbReference type="InterPro" id="IPR017853">
    <property type="entry name" value="GH"/>
</dbReference>
<comment type="similarity">
    <text evidence="1">Belongs to the glycosyl hydrolase 25 family.</text>
</comment>
<dbReference type="SUPFAM" id="SSF51445">
    <property type="entry name" value="(Trans)glycosidases"/>
    <property type="match status" value="1"/>
</dbReference>
<proteinExistence type="inferred from homology"/>
<dbReference type="InterPro" id="IPR035992">
    <property type="entry name" value="Ricin_B-like_lectins"/>
</dbReference>
<dbReference type="PANTHER" id="PTHR34135">
    <property type="entry name" value="LYSOZYME"/>
    <property type="match status" value="1"/>
</dbReference>
<dbReference type="SUPFAM" id="SSF50370">
    <property type="entry name" value="Ricin B-like lectins"/>
    <property type="match status" value="4"/>
</dbReference>
<evidence type="ECO:0000256" key="1">
    <source>
        <dbReference type="ARBA" id="ARBA00010646"/>
    </source>
</evidence>
<dbReference type="CDD" id="cd00161">
    <property type="entry name" value="beta-trefoil_Ricin-like"/>
    <property type="match status" value="4"/>
</dbReference>
<evidence type="ECO:0000313" key="6">
    <source>
        <dbReference type="Proteomes" id="UP001332931"/>
    </source>
</evidence>
<feature type="signal peptide" evidence="3">
    <location>
        <begin position="1"/>
        <end position="28"/>
    </location>
</feature>
<sequence length="968" mass="99563">MPSTRRRSAVAAAAIAATLAGIATPALAVEATGADAAGEKVSSSQPAGSGQVAAAPAAADATQAVAAEQDAQPAAAAQAEKDAQPATAAQAEKDAQPAATTGDATAAGAVEPAQDAEPAQAAVPAEAAVVRAHTSALVAAQSEAEAEGYVDAKVADGLYDITSGVADDRHLDVSAGATGNGGVVQTWSGNQSAAQRWRISSAVGGYYTVQNVNSGKYLDVANGSASSGATVQQYEGNGTPAQLWRIVCDPVRAGRYLFLSKLGAGGGDGLALDVSAASRDLGARVQLWTPNGTAAQSFGLTSLGPLVEDGVYTIANAGSGKVLDVSGASLDDGGNVQQYAANGTQAQEFQLTYDAESGYYTILSAVSGRALDVDGARDANGANVWQYSSNGTRAQRWALVANADGTYSFVSALGDGRALDVSAASAQDGANVQIFESNGTDAQRWTLSRVARAVAEGTYRIVLENNHANALAVSGATAEDGSPATSAAISEASLSERWYVSYDGDKVKLVNVGSGKALDVSAGSTAQGTVVQQYADNGTQAQRWYLKLGAGGWQLVSALDGGVALDVNGNSTKAGARIQVWGTNASAAQRFHFVPCDVLASGEVYTIVSMDGSGDLVVDVPGASDADGVALQVFEDNGSAAQRFKVVRLPSGGWQIVNVKSGKYLTAAGERVVQQGASGSDDQLWHVSFDPTTNAIRIVTAKAAAQAAGEGVKAGGTTSGSALVLGDTSSSKGFLFKAARRQADSATTLDGVDIAMSYDGHFDPYSVAGDFVVIKTTEGTSLQWSDGVGEASSYTSMADRVLDAGKLLGFYHFAKAGVSMVEQARAFVDSVKDYLGKAVLFLDWENTSYSDVTSLGVGAAKKWLDTVYGLTGVRPLIYMSRSVVNQYDWSSVADAGYGLWCAQYPDMDAQYGYLGSPWMGNSSSFGAWERPTVFQYSATGRLDNFSGDLDLDKFYGSAEDWLALASRS</sequence>
<feature type="domain" description="Ricin B lectin" evidence="4">
    <location>
        <begin position="602"/>
        <end position="737"/>
    </location>
</feature>
<evidence type="ECO:0000256" key="2">
    <source>
        <dbReference type="SAM" id="MobiDB-lite"/>
    </source>
</evidence>
<dbReference type="Gene3D" id="3.20.20.80">
    <property type="entry name" value="Glycosidases"/>
    <property type="match status" value="1"/>
</dbReference>
<keyword evidence="3" id="KW-0732">Signal</keyword>
<organism evidence="5 6">
    <name type="scientific">Olsenella absiana</name>
    <dbReference type="NCBI Taxonomy" id="3115222"/>
    <lineage>
        <taxon>Bacteria</taxon>
        <taxon>Bacillati</taxon>
        <taxon>Actinomycetota</taxon>
        <taxon>Coriobacteriia</taxon>
        <taxon>Coriobacteriales</taxon>
        <taxon>Atopobiaceae</taxon>
        <taxon>Olsenella</taxon>
    </lineage>
</organism>
<feature type="chain" id="PRO_5047535209" evidence="3">
    <location>
        <begin position="29"/>
        <end position="968"/>
    </location>
</feature>
<feature type="compositionally biased region" description="Low complexity" evidence="2">
    <location>
        <begin position="42"/>
        <end position="121"/>
    </location>
</feature>
<protein>
    <submittedName>
        <fullName evidence="5">RICIN domain-containing protein</fullName>
    </submittedName>
</protein>
<comment type="caution">
    <text evidence="5">The sequence shown here is derived from an EMBL/GenBank/DDBJ whole genome shotgun (WGS) entry which is preliminary data.</text>
</comment>
<name>A0ABU7RBY3_9ACTN</name>
<dbReference type="InterPro" id="IPR000772">
    <property type="entry name" value="Ricin_B_lectin"/>
</dbReference>